<dbReference type="AlphaFoldDB" id="M6VH43"/>
<dbReference type="Proteomes" id="UP000012112">
    <property type="component" value="Unassembled WGS sequence"/>
</dbReference>
<sequence>MNIVIGRQSNYFVGTLTVSKKMISDSFMILKQILCFV</sequence>
<dbReference type="EMBL" id="AKWD02000057">
    <property type="protein sequence ID" value="EMO52449.1"/>
    <property type="molecule type" value="Genomic_DNA"/>
</dbReference>
<protein>
    <submittedName>
        <fullName evidence="1">Uncharacterized protein</fullName>
    </submittedName>
</protein>
<proteinExistence type="predicted"/>
<gene>
    <name evidence="1" type="ORF">LEP1GSC172_0393</name>
</gene>
<comment type="caution">
    <text evidence="1">The sequence shown here is derived from an EMBL/GenBank/DDBJ whole genome shotgun (WGS) entry which is preliminary data.</text>
</comment>
<name>M6VH43_9LEPT</name>
<organism evidence="1 2">
    <name type="scientific">Leptospira noguchii</name>
    <dbReference type="NCBI Taxonomy" id="28182"/>
    <lineage>
        <taxon>Bacteria</taxon>
        <taxon>Pseudomonadati</taxon>
        <taxon>Spirochaetota</taxon>
        <taxon>Spirochaetia</taxon>
        <taxon>Leptospirales</taxon>
        <taxon>Leptospiraceae</taxon>
        <taxon>Leptospira</taxon>
    </lineage>
</organism>
<accession>M6VH43</accession>
<evidence type="ECO:0000313" key="2">
    <source>
        <dbReference type="Proteomes" id="UP000012112"/>
    </source>
</evidence>
<evidence type="ECO:0000313" key="1">
    <source>
        <dbReference type="EMBL" id="EMO52449.1"/>
    </source>
</evidence>
<reference evidence="1 2" key="1">
    <citation type="submission" date="2013-01" db="EMBL/GenBank/DDBJ databases">
        <authorList>
            <person name="Harkins D.M."/>
            <person name="Durkin A.S."/>
            <person name="Brinkac L.M."/>
            <person name="Haft D.H."/>
            <person name="Selengut J.D."/>
            <person name="Sanka R."/>
            <person name="DePew J."/>
            <person name="Purushe J."/>
            <person name="Matthias M.A."/>
            <person name="Vinetz J.M."/>
            <person name="Sutton G.G."/>
            <person name="Nierman W.C."/>
            <person name="Fouts D.E."/>
        </authorList>
    </citation>
    <scope>NUCLEOTIDE SEQUENCE [LARGE SCALE GENOMIC DNA]</scope>
    <source>
        <strain evidence="1 2">HAI1536</strain>
    </source>
</reference>